<comment type="caution">
    <text evidence="1">The sequence shown here is derived from an EMBL/GenBank/DDBJ whole genome shotgun (WGS) entry which is preliminary data.</text>
</comment>
<gene>
    <name evidence="1" type="ORF">BV25DRAFT_1913587</name>
</gene>
<reference evidence="1" key="1">
    <citation type="submission" date="2021-03" db="EMBL/GenBank/DDBJ databases">
        <authorList>
            <consortium name="DOE Joint Genome Institute"/>
            <person name="Ahrendt S."/>
            <person name="Looney B.P."/>
            <person name="Miyauchi S."/>
            <person name="Morin E."/>
            <person name="Drula E."/>
            <person name="Courty P.E."/>
            <person name="Chicoki N."/>
            <person name="Fauchery L."/>
            <person name="Kohler A."/>
            <person name="Kuo A."/>
            <person name="Labutti K."/>
            <person name="Pangilinan J."/>
            <person name="Lipzen A."/>
            <person name="Riley R."/>
            <person name="Andreopoulos W."/>
            <person name="He G."/>
            <person name="Johnson J."/>
            <person name="Barry K.W."/>
            <person name="Grigoriev I.V."/>
            <person name="Nagy L."/>
            <person name="Hibbett D."/>
            <person name="Henrissat B."/>
            <person name="Matheny P.B."/>
            <person name="Labbe J."/>
            <person name="Martin F."/>
        </authorList>
    </citation>
    <scope>NUCLEOTIDE SEQUENCE</scope>
    <source>
        <strain evidence="1">HHB10654</strain>
    </source>
</reference>
<dbReference type="EMBL" id="MU277195">
    <property type="protein sequence ID" value="KAI0065561.1"/>
    <property type="molecule type" value="Genomic_DNA"/>
</dbReference>
<organism evidence="1 2">
    <name type="scientific">Artomyces pyxidatus</name>
    <dbReference type="NCBI Taxonomy" id="48021"/>
    <lineage>
        <taxon>Eukaryota</taxon>
        <taxon>Fungi</taxon>
        <taxon>Dikarya</taxon>
        <taxon>Basidiomycota</taxon>
        <taxon>Agaricomycotina</taxon>
        <taxon>Agaricomycetes</taxon>
        <taxon>Russulales</taxon>
        <taxon>Auriscalpiaceae</taxon>
        <taxon>Artomyces</taxon>
    </lineage>
</organism>
<protein>
    <submittedName>
        <fullName evidence="1">Uncharacterized protein</fullName>
    </submittedName>
</protein>
<dbReference type="Proteomes" id="UP000814140">
    <property type="component" value="Unassembled WGS sequence"/>
</dbReference>
<sequence length="148" mass="16162">MSSDSDQKAITQYTSEAEASNNGLFRPTEVPAGLADPRFFKNIVPAGVHVDLGPVASFLQITADNQHSGVGHAFDMGGEFAVSKGVFAYNSWDTLKSEKNTIFLEARNEVLIITFSLHSTPTIPEAMYAVVVEQLQDFPKAVGHFNWN</sequence>
<reference evidence="1" key="2">
    <citation type="journal article" date="2022" name="New Phytol.">
        <title>Evolutionary transition to the ectomycorrhizal habit in the genomes of a hyperdiverse lineage of mushroom-forming fungi.</title>
        <authorList>
            <person name="Looney B."/>
            <person name="Miyauchi S."/>
            <person name="Morin E."/>
            <person name="Drula E."/>
            <person name="Courty P.E."/>
            <person name="Kohler A."/>
            <person name="Kuo A."/>
            <person name="LaButti K."/>
            <person name="Pangilinan J."/>
            <person name="Lipzen A."/>
            <person name="Riley R."/>
            <person name="Andreopoulos W."/>
            <person name="He G."/>
            <person name="Johnson J."/>
            <person name="Nolan M."/>
            <person name="Tritt A."/>
            <person name="Barry K.W."/>
            <person name="Grigoriev I.V."/>
            <person name="Nagy L.G."/>
            <person name="Hibbett D."/>
            <person name="Henrissat B."/>
            <person name="Matheny P.B."/>
            <person name="Labbe J."/>
            <person name="Martin F.M."/>
        </authorList>
    </citation>
    <scope>NUCLEOTIDE SEQUENCE</scope>
    <source>
        <strain evidence="1">HHB10654</strain>
    </source>
</reference>
<keyword evidence="2" id="KW-1185">Reference proteome</keyword>
<proteinExistence type="predicted"/>
<evidence type="ECO:0000313" key="2">
    <source>
        <dbReference type="Proteomes" id="UP000814140"/>
    </source>
</evidence>
<accession>A0ACB8TBK5</accession>
<name>A0ACB8TBK5_9AGAM</name>
<evidence type="ECO:0000313" key="1">
    <source>
        <dbReference type="EMBL" id="KAI0065561.1"/>
    </source>
</evidence>